<sequence>MNYATENWNNCPLLRAGSNVINTQAQSDNEITCGRVTTRYNVANIHEIKKVWDTLKD</sequence>
<evidence type="ECO:0000313" key="2">
    <source>
        <dbReference type="Proteomes" id="UP000326953"/>
    </source>
</evidence>
<gene>
    <name evidence="1" type="ORF">PS662_04901</name>
</gene>
<accession>A0A5E6WRA0</accession>
<organism evidence="1 2">
    <name type="scientific">Pseudomonas fluorescens</name>
    <dbReference type="NCBI Taxonomy" id="294"/>
    <lineage>
        <taxon>Bacteria</taxon>
        <taxon>Pseudomonadati</taxon>
        <taxon>Pseudomonadota</taxon>
        <taxon>Gammaproteobacteria</taxon>
        <taxon>Pseudomonadales</taxon>
        <taxon>Pseudomonadaceae</taxon>
        <taxon>Pseudomonas</taxon>
    </lineage>
</organism>
<proteinExistence type="predicted"/>
<dbReference type="RefSeq" id="WP_191632438.1">
    <property type="nucleotide sequence ID" value="NZ_CABVHK010000019.1"/>
</dbReference>
<evidence type="ECO:0000313" key="1">
    <source>
        <dbReference type="EMBL" id="VVN31419.1"/>
    </source>
</evidence>
<dbReference type="EMBL" id="CABVHK010000019">
    <property type="protein sequence ID" value="VVN31419.1"/>
    <property type="molecule type" value="Genomic_DNA"/>
</dbReference>
<dbReference type="Proteomes" id="UP000326953">
    <property type="component" value="Unassembled WGS sequence"/>
</dbReference>
<reference evidence="1 2" key="1">
    <citation type="submission" date="2019-09" db="EMBL/GenBank/DDBJ databases">
        <authorList>
            <person name="Chandra G."/>
            <person name="Truman W A."/>
        </authorList>
    </citation>
    <scope>NUCLEOTIDE SEQUENCE [LARGE SCALE GENOMIC DNA]</scope>
    <source>
        <strain evidence="1">PS662</strain>
    </source>
</reference>
<protein>
    <submittedName>
        <fullName evidence="1">Uncharacterized protein</fullName>
    </submittedName>
</protein>
<dbReference type="AlphaFoldDB" id="A0A5E6WRA0"/>
<name>A0A5E6WRA0_PSEFL</name>